<sequence>MKTISLDDFCQSQLNPVPQVIKMDIEGAEYQALKGAKQLFARAHPTLFLAIHVPTKLPALHPAFDSVELPNSSLKPA</sequence>
<keyword evidence="1" id="KW-0489">Methyltransferase</keyword>
<evidence type="ECO:0000313" key="1">
    <source>
        <dbReference type="EMBL" id="XPM65892.1"/>
    </source>
</evidence>
<keyword evidence="2" id="KW-1185">Reference proteome</keyword>
<dbReference type="Proteomes" id="UP000095472">
    <property type="component" value="Chromosome"/>
</dbReference>
<protein>
    <submittedName>
        <fullName evidence="1">FkbM family methyltransferase</fullName>
    </submittedName>
</protein>
<proteinExistence type="predicted"/>
<gene>
    <name evidence="1" type="ORF">BH720_010505</name>
</gene>
<organism evidence="1 2">
    <name type="scientific">Desertifilum tharense IPPAS B-1220</name>
    <dbReference type="NCBI Taxonomy" id="1781255"/>
    <lineage>
        <taxon>Bacteria</taxon>
        <taxon>Bacillati</taxon>
        <taxon>Cyanobacteriota</taxon>
        <taxon>Cyanophyceae</taxon>
        <taxon>Desertifilales</taxon>
        <taxon>Desertifilaceae</taxon>
        <taxon>Desertifilum</taxon>
    </lineage>
</organism>
<name>A0ACD5GYD3_9CYAN</name>
<keyword evidence="1" id="KW-0808">Transferase</keyword>
<reference evidence="1 2" key="1">
    <citation type="journal article" date="2016" name="Genome Announc.">
        <title>Draft Genome Sequence of the Thermotolerant Cyanobacterium Desertifilum sp. IPPAS B-1220.</title>
        <authorList>
            <person name="Mironov K.S."/>
            <person name="Sinetova M.A."/>
            <person name="Bolatkhan K."/>
            <person name="Zayadan B.K."/>
            <person name="Ustinova V.V."/>
            <person name="Kupriyanova E.V."/>
            <person name="Skrypnik A.N."/>
            <person name="Gogoleva N.E."/>
            <person name="Gogolev Y.V."/>
            <person name="Los D.A."/>
        </authorList>
    </citation>
    <scope>NUCLEOTIDE SEQUENCE [LARGE SCALE GENOMIC DNA]</scope>
    <source>
        <strain evidence="1 2">IPPAS B-1220</strain>
    </source>
</reference>
<accession>A0ACD5GYD3</accession>
<dbReference type="EMBL" id="CP182909">
    <property type="protein sequence ID" value="XPM65892.1"/>
    <property type="molecule type" value="Genomic_DNA"/>
</dbReference>
<evidence type="ECO:0000313" key="2">
    <source>
        <dbReference type="Proteomes" id="UP000095472"/>
    </source>
</evidence>